<keyword evidence="3" id="KW-0472">Membrane</keyword>
<evidence type="ECO:0000256" key="2">
    <source>
        <dbReference type="ARBA" id="ARBA00022737"/>
    </source>
</evidence>
<keyword evidence="6" id="KW-0418">Kinase</keyword>
<feature type="signal peptide" evidence="4">
    <location>
        <begin position="1"/>
        <end position="25"/>
    </location>
</feature>
<dbReference type="HOGENOM" id="CLU_000288_7_24_1"/>
<evidence type="ECO:0000256" key="3">
    <source>
        <dbReference type="SAM" id="Phobius"/>
    </source>
</evidence>
<dbReference type="InterPro" id="IPR011009">
    <property type="entry name" value="Kinase-like_dom_sf"/>
</dbReference>
<dbReference type="PROSITE" id="PS00108">
    <property type="entry name" value="PROTEIN_KINASE_ST"/>
    <property type="match status" value="1"/>
</dbReference>
<dbReference type="GO" id="GO:0005524">
    <property type="term" value="F:ATP binding"/>
    <property type="evidence" value="ECO:0007669"/>
    <property type="project" value="InterPro"/>
</dbReference>
<dbReference type="Gene3D" id="1.10.510.10">
    <property type="entry name" value="Transferase(Phosphotransferase) domain 1"/>
    <property type="match status" value="1"/>
</dbReference>
<dbReference type="PRINTS" id="PR00109">
    <property type="entry name" value="TYRKINASE"/>
</dbReference>
<evidence type="ECO:0000313" key="6">
    <source>
        <dbReference type="EMBL" id="CCA19152.1"/>
    </source>
</evidence>
<dbReference type="GO" id="GO:0004674">
    <property type="term" value="F:protein serine/threonine kinase activity"/>
    <property type="evidence" value="ECO:0007669"/>
    <property type="project" value="TreeGrafter"/>
</dbReference>
<gene>
    <name evidence="6" type="primary">AlNc14C64G4600</name>
    <name evidence="6" type="ORF">ALNC14_052950</name>
</gene>
<dbReference type="Pfam" id="PF07714">
    <property type="entry name" value="PK_Tyr_Ser-Thr"/>
    <property type="match status" value="1"/>
</dbReference>
<name>F0WD80_9STRA</name>
<dbReference type="PROSITE" id="PS51450">
    <property type="entry name" value="LRR"/>
    <property type="match status" value="2"/>
</dbReference>
<keyword evidence="6" id="KW-0808">Transferase</keyword>
<dbReference type="InterPro" id="IPR001245">
    <property type="entry name" value="Ser-Thr/Tyr_kinase_cat_dom"/>
</dbReference>
<dbReference type="PANTHER" id="PTHR44329">
    <property type="entry name" value="SERINE/THREONINE-PROTEIN KINASE TNNI3K-RELATED"/>
    <property type="match status" value="1"/>
</dbReference>
<dbReference type="CDD" id="cd13999">
    <property type="entry name" value="STKc_MAP3K-like"/>
    <property type="match status" value="1"/>
</dbReference>
<dbReference type="SUPFAM" id="SSF52058">
    <property type="entry name" value="L domain-like"/>
    <property type="match status" value="1"/>
</dbReference>
<dbReference type="InterPro" id="IPR001611">
    <property type="entry name" value="Leu-rich_rpt"/>
</dbReference>
<keyword evidence="3" id="KW-0812">Transmembrane</keyword>
<feature type="chain" id="PRO_5003259348" evidence="4">
    <location>
        <begin position="26"/>
        <end position="720"/>
    </location>
</feature>
<accession>F0WD80</accession>
<dbReference type="EMBL" id="FR824109">
    <property type="protein sequence ID" value="CCA19152.1"/>
    <property type="molecule type" value="Genomic_DNA"/>
</dbReference>
<evidence type="ECO:0000256" key="4">
    <source>
        <dbReference type="SAM" id="SignalP"/>
    </source>
</evidence>
<reference evidence="6" key="2">
    <citation type="submission" date="2011-02" db="EMBL/GenBank/DDBJ databases">
        <authorList>
            <person name="MacLean D."/>
        </authorList>
    </citation>
    <scope>NUCLEOTIDE SEQUENCE</scope>
</reference>
<dbReference type="AlphaFoldDB" id="F0WD80"/>
<dbReference type="SMART" id="SM00220">
    <property type="entry name" value="S_TKc"/>
    <property type="match status" value="1"/>
</dbReference>
<dbReference type="Gene3D" id="3.80.10.10">
    <property type="entry name" value="Ribonuclease Inhibitor"/>
    <property type="match status" value="1"/>
</dbReference>
<dbReference type="SUPFAM" id="SSF56112">
    <property type="entry name" value="Protein kinase-like (PK-like)"/>
    <property type="match status" value="1"/>
</dbReference>
<dbReference type="InterPro" id="IPR032675">
    <property type="entry name" value="LRR_dom_sf"/>
</dbReference>
<evidence type="ECO:0000259" key="5">
    <source>
        <dbReference type="PROSITE" id="PS50011"/>
    </source>
</evidence>
<feature type="transmembrane region" description="Helical" evidence="3">
    <location>
        <begin position="370"/>
        <end position="391"/>
    </location>
</feature>
<dbReference type="InterPro" id="IPR008271">
    <property type="entry name" value="Ser/Thr_kinase_AS"/>
</dbReference>
<dbReference type="PROSITE" id="PS50011">
    <property type="entry name" value="PROTEIN_KINASE_DOM"/>
    <property type="match status" value="1"/>
</dbReference>
<keyword evidence="1" id="KW-0433">Leucine-rich repeat</keyword>
<keyword evidence="4" id="KW-0732">Signal</keyword>
<evidence type="ECO:0000256" key="1">
    <source>
        <dbReference type="ARBA" id="ARBA00022614"/>
    </source>
</evidence>
<reference evidence="6" key="1">
    <citation type="journal article" date="2011" name="PLoS Biol.">
        <title>Gene gain and loss during evolution of obligate parasitism in the white rust pathogen of Arabidopsis thaliana.</title>
        <authorList>
            <person name="Kemen E."/>
            <person name="Gardiner A."/>
            <person name="Schultz-Larsen T."/>
            <person name="Kemen A.C."/>
            <person name="Balmuth A.L."/>
            <person name="Robert-Seilaniantz A."/>
            <person name="Bailey K."/>
            <person name="Holub E."/>
            <person name="Studholme D.J."/>
            <person name="Maclean D."/>
            <person name="Jones J.D."/>
        </authorList>
    </citation>
    <scope>NUCLEOTIDE SEQUENCE</scope>
</reference>
<dbReference type="PANTHER" id="PTHR44329:SF214">
    <property type="entry name" value="PROTEIN KINASE DOMAIN-CONTAINING PROTEIN"/>
    <property type="match status" value="1"/>
</dbReference>
<dbReference type="InterPro" id="IPR051681">
    <property type="entry name" value="Ser/Thr_Kinases-Pseudokinases"/>
</dbReference>
<sequence>MERLRCSLTVRLFVIACVRYSACDAAECTSITQNILTSENCPANCLNNPCVLYAPSLRARLPCRNTGASGSCLFDTSYETESGSCELTYQCLDSMVNAQDSWFLSTGYIKQSDTMTQAYVTVIQKLRFDPSIVSVYVLFLRLFLSLLCTIRQLNGGPTMGTKGVMQNVRLEPSFFSNQPTTVLQFIGMHINLRAFLDQSDVTFPPTLTHLYLVNVNLQTLPKQIMNCSLTYLDVSQNYLASFPSESSQMYQSLKSLTTLNLAENNLANFTSPLPSKLENLTLSGNPMEFIPPVIFLSNALKELRMKACRLSNVKLTPEQFAFLESLSTFDVDMAFSGRCDQGYGATESRNGKVCVFGAADASSTSSSTGLIVGLVLGAVGILLIACSYVYWRRRSRQEKYSTKGNNRFDTDLTEDMLRDGSGGVSGETHGSSSIWTDSELLAVRVDYKDVRLVKLLSRGGFGEVWLGSYMNEEVAVKRLLSDKKTMSDALAFASEVKVMAKLEHPKIVRFIGVAWSTALTIQAVTEYMDCGDLRSLLNSRKGSSLTWANLKCQIAIDIADALVYMHTMNPKIIHRDLKSRNVLVDAQQGAKLSDFGISRNRSLEDTMTAGVGTARWIAPEVIFGGHYTELADVYSLGVVLTELDTCKNPFHDAVNTNGSKMQDVTILQLVSSGQLKPSFSASCPASIVKLAEACLAFHPSERPGAIHVSYELRKILQEEL</sequence>
<protein>
    <submittedName>
        <fullName evidence="6">Protein kinase putative</fullName>
    </submittedName>
</protein>
<keyword evidence="2" id="KW-0677">Repeat</keyword>
<keyword evidence="3" id="KW-1133">Transmembrane helix</keyword>
<proteinExistence type="predicted"/>
<feature type="domain" description="Protein kinase" evidence="5">
    <location>
        <begin position="450"/>
        <end position="720"/>
    </location>
</feature>
<dbReference type="Gene3D" id="3.30.200.20">
    <property type="entry name" value="Phosphorylase Kinase, domain 1"/>
    <property type="match status" value="1"/>
</dbReference>
<organism evidence="6">
    <name type="scientific">Albugo laibachii Nc14</name>
    <dbReference type="NCBI Taxonomy" id="890382"/>
    <lineage>
        <taxon>Eukaryota</taxon>
        <taxon>Sar</taxon>
        <taxon>Stramenopiles</taxon>
        <taxon>Oomycota</taxon>
        <taxon>Peronosporomycetes</taxon>
        <taxon>Albuginales</taxon>
        <taxon>Albuginaceae</taxon>
        <taxon>Albugo</taxon>
    </lineage>
</organism>
<dbReference type="InterPro" id="IPR000719">
    <property type="entry name" value="Prot_kinase_dom"/>
</dbReference>